<proteinExistence type="predicted"/>
<protein>
    <submittedName>
        <fullName evidence="1">Uncharacterized protein</fullName>
    </submittedName>
</protein>
<reference evidence="1 2" key="1">
    <citation type="submission" date="2019-06" db="EMBL/GenBank/DDBJ databases">
        <title>Sequencing the genomes of 1000 actinobacteria strains.</title>
        <authorList>
            <person name="Klenk H.-P."/>
        </authorList>
    </citation>
    <scope>NUCLEOTIDE SEQUENCE [LARGE SCALE GENOMIC DNA]</scope>
    <source>
        <strain evidence="1 2">DSM 18031</strain>
    </source>
</reference>
<name>A0A543I486_9MICO</name>
<sequence>MFGLFARKRNIVYHRGNRNFCGDHAITIGIHDEVSIVVDIAQGLHKNVSLGESNDGKNLH</sequence>
<evidence type="ECO:0000313" key="2">
    <source>
        <dbReference type="Proteomes" id="UP000318331"/>
    </source>
</evidence>
<accession>A0A543I486</accession>
<dbReference type="AlphaFoldDB" id="A0A543I486"/>
<evidence type="ECO:0000313" key="1">
    <source>
        <dbReference type="EMBL" id="TQM65403.1"/>
    </source>
</evidence>
<keyword evidence="2" id="KW-1185">Reference proteome</keyword>
<dbReference type="EMBL" id="VFPN01000001">
    <property type="protein sequence ID" value="TQM65403.1"/>
    <property type="molecule type" value="Genomic_DNA"/>
</dbReference>
<dbReference type="Proteomes" id="UP000318331">
    <property type="component" value="Unassembled WGS sequence"/>
</dbReference>
<organism evidence="1 2">
    <name type="scientific">Klugiella xanthotipulae</name>
    <dbReference type="NCBI Taxonomy" id="244735"/>
    <lineage>
        <taxon>Bacteria</taxon>
        <taxon>Bacillati</taxon>
        <taxon>Actinomycetota</taxon>
        <taxon>Actinomycetes</taxon>
        <taxon>Micrococcales</taxon>
        <taxon>Microbacteriaceae</taxon>
        <taxon>Klugiella</taxon>
    </lineage>
</organism>
<comment type="caution">
    <text evidence="1">The sequence shown here is derived from an EMBL/GenBank/DDBJ whole genome shotgun (WGS) entry which is preliminary data.</text>
</comment>
<gene>
    <name evidence="1" type="ORF">FB466_0205</name>
</gene>